<reference evidence="9 10" key="1">
    <citation type="submission" date="2017-07" db="EMBL/GenBank/DDBJ databases">
        <title>Bifidobacterium novel species.</title>
        <authorList>
            <person name="Lugli G.A."/>
            <person name="Milani C."/>
            <person name="Duranti S."/>
            <person name="Mangifesta M."/>
        </authorList>
    </citation>
    <scope>NUCLEOTIDE SEQUENCE [LARGE SCALE GENOMIC DNA]</scope>
    <source>
        <strain evidence="10">Goo31D</strain>
    </source>
</reference>
<dbReference type="InterPro" id="IPR051926">
    <property type="entry name" value="Ala_Aminotransferase"/>
</dbReference>
<evidence type="ECO:0000313" key="9">
    <source>
        <dbReference type="EMBL" id="PLS28237.1"/>
    </source>
</evidence>
<dbReference type="Gene3D" id="3.40.640.10">
    <property type="entry name" value="Type I PLP-dependent aspartate aminotransferase-like (Major domain)"/>
    <property type="match status" value="1"/>
</dbReference>
<dbReference type="CDD" id="cd00093">
    <property type="entry name" value="HTH_XRE"/>
    <property type="match status" value="1"/>
</dbReference>
<feature type="domain" description="HTH cro/C1-type" evidence="8">
    <location>
        <begin position="36"/>
        <end position="68"/>
    </location>
</feature>
<dbReference type="SUPFAM" id="SSF53383">
    <property type="entry name" value="PLP-dependent transferases"/>
    <property type="match status" value="1"/>
</dbReference>
<protein>
    <recommendedName>
        <fullName evidence="6">alanine transaminase</fullName>
        <ecNumber evidence="6">2.6.1.2</ecNumber>
    </recommendedName>
</protein>
<feature type="region of interest" description="Disordered" evidence="7">
    <location>
        <begin position="129"/>
        <end position="155"/>
    </location>
</feature>
<keyword evidence="4 9" id="KW-0808">Transferase</keyword>
<keyword evidence="5" id="KW-0663">Pyridoxal phosphate</keyword>
<dbReference type="InterPro" id="IPR004839">
    <property type="entry name" value="Aminotransferase_I/II_large"/>
</dbReference>
<dbReference type="PANTHER" id="PTHR43488:SF2">
    <property type="entry name" value="GLUTAMATE-PYRUVATE AMINOTRANSFERASE ALAA"/>
    <property type="match status" value="1"/>
</dbReference>
<dbReference type="CDD" id="cd00609">
    <property type="entry name" value="AAT_like"/>
    <property type="match status" value="1"/>
</dbReference>
<comment type="cofactor">
    <cofactor evidence="1">
        <name>pyridoxal 5'-phosphate</name>
        <dbReference type="ChEBI" id="CHEBI:597326"/>
    </cofactor>
</comment>
<dbReference type="GO" id="GO:0003677">
    <property type="term" value="F:DNA binding"/>
    <property type="evidence" value="ECO:0007669"/>
    <property type="project" value="InterPro"/>
</dbReference>
<dbReference type="InterPro" id="IPR015424">
    <property type="entry name" value="PyrdxlP-dep_Trfase"/>
</dbReference>
<accession>A0A2N5J210</accession>
<evidence type="ECO:0000256" key="1">
    <source>
        <dbReference type="ARBA" id="ARBA00001933"/>
    </source>
</evidence>
<gene>
    <name evidence="9" type="ORF">CGZ88_0399</name>
</gene>
<dbReference type="InterPro" id="IPR010982">
    <property type="entry name" value="Lambda_DNA-bd_dom_sf"/>
</dbReference>
<dbReference type="SMART" id="SM00530">
    <property type="entry name" value="HTH_XRE"/>
    <property type="match status" value="1"/>
</dbReference>
<evidence type="ECO:0000256" key="4">
    <source>
        <dbReference type="ARBA" id="ARBA00022679"/>
    </source>
</evidence>
<dbReference type="PROSITE" id="PS50943">
    <property type="entry name" value="HTH_CROC1"/>
    <property type="match status" value="1"/>
</dbReference>
<dbReference type="AlphaFoldDB" id="A0A2N5J210"/>
<keyword evidence="3 9" id="KW-0032">Aminotransferase</keyword>
<evidence type="ECO:0000256" key="2">
    <source>
        <dbReference type="ARBA" id="ARBA00007441"/>
    </source>
</evidence>
<dbReference type="PANTHER" id="PTHR43488">
    <property type="entry name" value="GLUTAMATE-PYRUVATE AMINOTRANSFERASE ALAA"/>
    <property type="match status" value="1"/>
</dbReference>
<keyword evidence="10" id="KW-1185">Reference proteome</keyword>
<dbReference type="EMBL" id="NMYC01000001">
    <property type="protein sequence ID" value="PLS28237.1"/>
    <property type="molecule type" value="Genomic_DNA"/>
</dbReference>
<dbReference type="InterPro" id="IPR015421">
    <property type="entry name" value="PyrdxlP-dep_Trfase_major"/>
</dbReference>
<dbReference type="GO" id="GO:0004021">
    <property type="term" value="F:L-alanine:2-oxoglutarate aminotransferase activity"/>
    <property type="evidence" value="ECO:0007669"/>
    <property type="project" value="UniProtKB-EC"/>
</dbReference>
<dbReference type="EC" id="2.6.1.2" evidence="6"/>
<evidence type="ECO:0000256" key="5">
    <source>
        <dbReference type="ARBA" id="ARBA00022898"/>
    </source>
</evidence>
<dbReference type="InterPro" id="IPR001387">
    <property type="entry name" value="Cro/C1-type_HTH"/>
</dbReference>
<feature type="compositionally biased region" description="Polar residues" evidence="7">
    <location>
        <begin position="136"/>
        <end position="155"/>
    </location>
</feature>
<evidence type="ECO:0000313" key="10">
    <source>
        <dbReference type="Proteomes" id="UP000234935"/>
    </source>
</evidence>
<name>A0A2N5J210_9BIFI</name>
<dbReference type="Gene3D" id="1.10.260.40">
    <property type="entry name" value="lambda repressor-like DNA-binding domains"/>
    <property type="match status" value="1"/>
</dbReference>
<evidence type="ECO:0000256" key="6">
    <source>
        <dbReference type="ARBA" id="ARBA00026106"/>
    </source>
</evidence>
<dbReference type="Gene3D" id="3.90.1150.10">
    <property type="entry name" value="Aspartate Aminotransferase, domain 1"/>
    <property type="match status" value="1"/>
</dbReference>
<feature type="region of interest" description="Disordered" evidence="7">
    <location>
        <begin position="198"/>
        <end position="240"/>
    </location>
</feature>
<sequence>MEDRFAHRLNQAMELRNIRQSDFVKAAEEHGVKLGRSHVSQYVNGKTRPRPEIERFLAAVLGVDARWLAGEAVAFDAHPATFDDVIEGSGAHDNVAHHDAVEHDDSVEHTHPVEHSEYVERNINIEHVDDVEHGTDVQSYDSVEQRSNVEQSEIIEQSSNIEYTKIEQAAHVEHHASIEHNNGEHFSSSTLNNQHIAAQPGQEHSMEPQFDDDVQDPSFTDVPSSVTSEEPKTRGRRTFTKSHKLDNVLYDVRGPVVDEAARMEAAGMHVMKLNIGNPAPFGFRTPDEVVYDMAQQLTDTEGYSASKGLFSARKAIMQYAQLKNLPNVGVEDIYTGNGVSELINLSMSALLDNGDEVLLPMPDYPLWTACVTLAGGKPVHYVCDEQSEWYPDIDDMRSKITDRTKAIVIINPNNPTGALYPKEVLEQIVELAREHQLMIFSDEIYDRLVMDGLEHTSIASLAPDLFCVTYSGLSKSHMIAGYRIGWMILSGNKAIAKDYIEGLDMLTNMRICSNVPAQSIVQTALGGHQSVNDYIVPGGRIYEQREYIYNALNSIDGITAVKPKAAFYIFPKIDVRKFNVHNDEQFALDLLHDEKLLIVQGTGFNWKDPDHFRVVYLPRVEVLKGAVDKMTRFFSYYRQ</sequence>
<evidence type="ECO:0000256" key="7">
    <source>
        <dbReference type="SAM" id="MobiDB-lite"/>
    </source>
</evidence>
<dbReference type="Pfam" id="PF00155">
    <property type="entry name" value="Aminotran_1_2"/>
    <property type="match status" value="1"/>
</dbReference>
<dbReference type="GO" id="GO:0030170">
    <property type="term" value="F:pyridoxal phosphate binding"/>
    <property type="evidence" value="ECO:0007669"/>
    <property type="project" value="InterPro"/>
</dbReference>
<comment type="caution">
    <text evidence="9">The sequence shown here is derived from an EMBL/GenBank/DDBJ whole genome shotgun (WGS) entry which is preliminary data.</text>
</comment>
<proteinExistence type="inferred from homology"/>
<dbReference type="Proteomes" id="UP000234935">
    <property type="component" value="Unassembled WGS sequence"/>
</dbReference>
<dbReference type="InterPro" id="IPR015422">
    <property type="entry name" value="PyrdxlP-dep_Trfase_small"/>
</dbReference>
<evidence type="ECO:0000256" key="3">
    <source>
        <dbReference type="ARBA" id="ARBA00022576"/>
    </source>
</evidence>
<organism evidence="9 10">
    <name type="scientific">Bifidobacterium anseris</name>
    <dbReference type="NCBI Taxonomy" id="2020963"/>
    <lineage>
        <taxon>Bacteria</taxon>
        <taxon>Bacillati</taxon>
        <taxon>Actinomycetota</taxon>
        <taxon>Actinomycetes</taxon>
        <taxon>Bifidobacteriales</taxon>
        <taxon>Bifidobacteriaceae</taxon>
        <taxon>Bifidobacterium</taxon>
    </lineage>
</organism>
<comment type="similarity">
    <text evidence="2">Belongs to the class-I pyridoxal-phosphate-dependent aminotransferase family.</text>
</comment>
<feature type="compositionally biased region" description="Polar residues" evidence="7">
    <location>
        <begin position="217"/>
        <end position="228"/>
    </location>
</feature>
<evidence type="ECO:0000259" key="8">
    <source>
        <dbReference type="PROSITE" id="PS50943"/>
    </source>
</evidence>
<dbReference type="SUPFAM" id="SSF47413">
    <property type="entry name" value="lambda repressor-like DNA-binding domains"/>
    <property type="match status" value="1"/>
</dbReference>